<organism evidence="1 2">
    <name type="scientific">Pontibacillus litoralis JSM 072002</name>
    <dbReference type="NCBI Taxonomy" id="1385512"/>
    <lineage>
        <taxon>Bacteria</taxon>
        <taxon>Bacillati</taxon>
        <taxon>Bacillota</taxon>
        <taxon>Bacilli</taxon>
        <taxon>Bacillales</taxon>
        <taxon>Bacillaceae</taxon>
        <taxon>Pontibacillus</taxon>
    </lineage>
</organism>
<keyword evidence="2" id="KW-1185">Reference proteome</keyword>
<evidence type="ECO:0000313" key="2">
    <source>
        <dbReference type="Proteomes" id="UP000030401"/>
    </source>
</evidence>
<dbReference type="OrthoDB" id="2184390at2"/>
<accession>A0A0A5HLI7</accession>
<dbReference type="STRING" id="1385512.N784_13495"/>
<reference evidence="1 2" key="1">
    <citation type="submission" date="2013-08" db="EMBL/GenBank/DDBJ databases">
        <authorList>
            <person name="Huang J."/>
            <person name="Wang G."/>
        </authorList>
    </citation>
    <scope>NUCLEOTIDE SEQUENCE [LARGE SCALE GENOMIC DNA]</scope>
    <source>
        <strain evidence="1 2">JSM 072002</strain>
    </source>
</reference>
<protein>
    <recommendedName>
        <fullName evidence="3">Helix-turn-helix type 11 domain-containing protein</fullName>
    </recommendedName>
</protein>
<sequence length="174" mass="20860">MHITEKQLKLITETASREAIRAFKEDEDKRNQEKHDRRLRNIKLLLKHYRALVLHCEKLEDDLIKLENTSIQDLDIDEINVESIESIKQSKTKSIAMVYFVRGKMEAYKRSCSEDELKYFRVLEMKYLTKRKYTTQDIADEMNIDTRTAHRWLDKAFKELPVIFFGVDAIKFER</sequence>
<gene>
    <name evidence="1" type="ORF">N784_13495</name>
</gene>
<evidence type="ECO:0008006" key="3">
    <source>
        <dbReference type="Google" id="ProtNLM"/>
    </source>
</evidence>
<evidence type="ECO:0000313" key="1">
    <source>
        <dbReference type="EMBL" id="KGX84472.1"/>
    </source>
</evidence>
<dbReference type="Proteomes" id="UP000030401">
    <property type="component" value="Unassembled WGS sequence"/>
</dbReference>
<comment type="caution">
    <text evidence="1">The sequence shown here is derived from an EMBL/GenBank/DDBJ whole genome shotgun (WGS) entry which is preliminary data.</text>
</comment>
<dbReference type="AlphaFoldDB" id="A0A0A5HLI7"/>
<dbReference type="EMBL" id="AVPG01000038">
    <property type="protein sequence ID" value="KGX84472.1"/>
    <property type="molecule type" value="Genomic_DNA"/>
</dbReference>
<dbReference type="eggNOG" id="ENOG5033CK8">
    <property type="taxonomic scope" value="Bacteria"/>
</dbReference>
<dbReference type="RefSeq" id="WP_036836294.1">
    <property type="nucleotide sequence ID" value="NZ_AVPG01000038.1"/>
</dbReference>
<proteinExistence type="predicted"/>
<name>A0A0A5HLI7_9BACI</name>